<evidence type="ECO:0000259" key="9">
    <source>
        <dbReference type="Pfam" id="PF05199"/>
    </source>
</evidence>
<evidence type="ECO:0000313" key="11">
    <source>
        <dbReference type="Proteomes" id="UP001437256"/>
    </source>
</evidence>
<dbReference type="InterPro" id="IPR000172">
    <property type="entry name" value="GMC_OxRdtase_N"/>
</dbReference>
<keyword evidence="11" id="KW-1185">Reference proteome</keyword>
<accession>A0ABR3A1I6</accession>
<keyword evidence="4" id="KW-0732">Signal</keyword>
<feature type="domain" description="Glucose-methanol-choline oxidoreductase N-terminal" evidence="8">
    <location>
        <begin position="79"/>
        <end position="129"/>
    </location>
</feature>
<evidence type="ECO:0000256" key="5">
    <source>
        <dbReference type="ARBA" id="ARBA00022827"/>
    </source>
</evidence>
<comment type="similarity">
    <text evidence="2">Belongs to the GMC oxidoreductase family.</text>
</comment>
<dbReference type="PANTHER" id="PTHR11552">
    <property type="entry name" value="GLUCOSE-METHANOL-CHOLINE GMC OXIDOREDUCTASE"/>
    <property type="match status" value="1"/>
</dbReference>
<dbReference type="InterPro" id="IPR012132">
    <property type="entry name" value="GMC_OxRdtase"/>
</dbReference>
<dbReference type="InterPro" id="IPR007867">
    <property type="entry name" value="GMC_OxRtase_C"/>
</dbReference>
<dbReference type="PANTHER" id="PTHR11552:SF201">
    <property type="entry name" value="GLUCOSE-METHANOL-CHOLINE OXIDOREDUCTASE N-TERMINAL DOMAIN-CONTAINING PROTEIN"/>
    <property type="match status" value="1"/>
</dbReference>
<evidence type="ECO:0000259" key="8">
    <source>
        <dbReference type="Pfam" id="PF00732"/>
    </source>
</evidence>
<reference evidence="10 11" key="1">
    <citation type="submission" date="2024-05" db="EMBL/GenBank/DDBJ databases">
        <title>A draft genome resource for the thread blight pathogen Marasmius tenuissimus strain MS-2.</title>
        <authorList>
            <person name="Yulfo-Soto G.E."/>
            <person name="Baruah I.K."/>
            <person name="Amoako-Attah I."/>
            <person name="Bukari Y."/>
            <person name="Meinhardt L.W."/>
            <person name="Bailey B.A."/>
            <person name="Cohen S.P."/>
        </authorList>
    </citation>
    <scope>NUCLEOTIDE SEQUENCE [LARGE SCALE GENOMIC DNA]</scope>
    <source>
        <strain evidence="10 11">MS-2</strain>
    </source>
</reference>
<comment type="caution">
    <text evidence="10">The sequence shown here is derived from an EMBL/GenBank/DDBJ whole genome shotgun (WGS) entry which is preliminary data.</text>
</comment>
<dbReference type="Proteomes" id="UP001437256">
    <property type="component" value="Unassembled WGS sequence"/>
</dbReference>
<dbReference type="SUPFAM" id="SSF51905">
    <property type="entry name" value="FAD/NAD(P)-binding domain"/>
    <property type="match status" value="1"/>
</dbReference>
<evidence type="ECO:0000256" key="1">
    <source>
        <dbReference type="ARBA" id="ARBA00001974"/>
    </source>
</evidence>
<dbReference type="Gene3D" id="3.50.50.60">
    <property type="entry name" value="FAD/NAD(P)-binding domain"/>
    <property type="match status" value="1"/>
</dbReference>
<keyword evidence="6" id="KW-0560">Oxidoreductase</keyword>
<dbReference type="Pfam" id="PF05199">
    <property type="entry name" value="GMC_oxred_C"/>
    <property type="match status" value="1"/>
</dbReference>
<proteinExistence type="inferred from homology"/>
<sequence>MKAAEKWSPPTNPNFVEVFGANNDSENHGTTGGLHTTPYANYSSLTPPWFSALGNLGIPYNKATSDTLGAMALPTRLSVSREVILSAGSLKNPQLLELSGIGNSSILEHLGIDPLVDLPGVGENLQDHPGVNENFQTLDDAITFDTLSNPVAANQQLEQYIHNRTGMYSAFSSSAAFIPWSMFMTKDEIAQLRSELDVALASDQRFNTSVFRLQRKWIEDDAVPELEVILFPRSALANPTDADGKFYTFNVLLMHSWSRGNVHIVDTNGLSAPRIDMAYLQSPADIDIKVFVKALRFGHTLSQTEPMRSLTSQVLGPFLNSTDEELVAWLKENLGTNYHFVGTAAMLPREEGGVVDSEFRVYGTQNLRVADASIFPIVRARSSDSPGVYD</sequence>
<name>A0ABR3A1I6_9AGAR</name>
<dbReference type="Gene3D" id="3.30.560.10">
    <property type="entry name" value="Glucose Oxidase, domain 3"/>
    <property type="match status" value="1"/>
</dbReference>
<protein>
    <recommendedName>
        <fullName evidence="12">Glucose-methanol-choline oxidoreductase N-terminal domain-containing protein</fullName>
    </recommendedName>
</protein>
<dbReference type="SUPFAM" id="SSF54373">
    <property type="entry name" value="FAD-linked reductases, C-terminal domain"/>
    <property type="match status" value="1"/>
</dbReference>
<evidence type="ECO:0000313" key="10">
    <source>
        <dbReference type="EMBL" id="KAL0067216.1"/>
    </source>
</evidence>
<feature type="domain" description="Glucose-methanol-choline oxidoreductase C-terminal" evidence="9">
    <location>
        <begin position="258"/>
        <end position="378"/>
    </location>
</feature>
<keyword evidence="5" id="KW-0274">FAD</keyword>
<keyword evidence="7" id="KW-0325">Glycoprotein</keyword>
<keyword evidence="3" id="KW-0285">Flavoprotein</keyword>
<dbReference type="Pfam" id="PF00732">
    <property type="entry name" value="GMC_oxred_N"/>
    <property type="match status" value="1"/>
</dbReference>
<evidence type="ECO:0000256" key="6">
    <source>
        <dbReference type="ARBA" id="ARBA00023002"/>
    </source>
</evidence>
<dbReference type="EMBL" id="JBBXMP010000028">
    <property type="protein sequence ID" value="KAL0067216.1"/>
    <property type="molecule type" value="Genomic_DNA"/>
</dbReference>
<dbReference type="InterPro" id="IPR036188">
    <property type="entry name" value="FAD/NAD-bd_sf"/>
</dbReference>
<evidence type="ECO:0000256" key="3">
    <source>
        <dbReference type="ARBA" id="ARBA00022630"/>
    </source>
</evidence>
<evidence type="ECO:0000256" key="4">
    <source>
        <dbReference type="ARBA" id="ARBA00022729"/>
    </source>
</evidence>
<evidence type="ECO:0000256" key="7">
    <source>
        <dbReference type="ARBA" id="ARBA00023180"/>
    </source>
</evidence>
<gene>
    <name evidence="10" type="ORF">AAF712_005786</name>
</gene>
<comment type="cofactor">
    <cofactor evidence="1">
        <name>FAD</name>
        <dbReference type="ChEBI" id="CHEBI:57692"/>
    </cofactor>
</comment>
<evidence type="ECO:0008006" key="12">
    <source>
        <dbReference type="Google" id="ProtNLM"/>
    </source>
</evidence>
<organism evidence="10 11">
    <name type="scientific">Marasmius tenuissimus</name>
    <dbReference type="NCBI Taxonomy" id="585030"/>
    <lineage>
        <taxon>Eukaryota</taxon>
        <taxon>Fungi</taxon>
        <taxon>Dikarya</taxon>
        <taxon>Basidiomycota</taxon>
        <taxon>Agaricomycotina</taxon>
        <taxon>Agaricomycetes</taxon>
        <taxon>Agaricomycetidae</taxon>
        <taxon>Agaricales</taxon>
        <taxon>Marasmiineae</taxon>
        <taxon>Marasmiaceae</taxon>
        <taxon>Marasmius</taxon>
    </lineage>
</organism>
<evidence type="ECO:0000256" key="2">
    <source>
        <dbReference type="ARBA" id="ARBA00010790"/>
    </source>
</evidence>